<dbReference type="Proteomes" id="UP000006659">
    <property type="component" value="Chromosome"/>
</dbReference>
<evidence type="ECO:0000313" key="2">
    <source>
        <dbReference type="Proteomes" id="UP000006659"/>
    </source>
</evidence>
<accession>G0HB83</accession>
<gene>
    <name evidence="1" type="ordered locus">CVAR_0856</name>
</gene>
<evidence type="ECO:0000313" key="1">
    <source>
        <dbReference type="EMBL" id="AEK36208.1"/>
    </source>
</evidence>
<dbReference type="KEGG" id="cva:CVAR_0856"/>
<name>G0HB83_CORVD</name>
<protein>
    <submittedName>
        <fullName evidence="1">Uncharacterized protein</fullName>
    </submittedName>
</protein>
<organism evidence="1 2">
    <name type="scientific">Corynebacterium variabile (strain DSM 44702 / CIP 107183 / JCM 12073 / NCIMB 30131)</name>
    <name type="common">Corynebacterium mooreparkense</name>
    <dbReference type="NCBI Taxonomy" id="858619"/>
    <lineage>
        <taxon>Bacteria</taxon>
        <taxon>Bacillati</taxon>
        <taxon>Actinomycetota</taxon>
        <taxon>Actinomycetes</taxon>
        <taxon>Mycobacteriales</taxon>
        <taxon>Corynebacteriaceae</taxon>
        <taxon>Corynebacterium</taxon>
    </lineage>
</organism>
<sequence length="61" mass="6901">MWQVSNRWLVTTRNIRPRNAGMSETRRCGICGDYPTHAAAIRGAIARRNGINEHHARVMVA</sequence>
<proteinExistence type="predicted"/>
<dbReference type="HOGENOM" id="CLU_2914719_0_0_11"/>
<reference evidence="1 2" key="1">
    <citation type="journal article" date="2011" name="BMC Genomics">
        <title>Complete genome sequence of Corynebacterium variabile DSM 44702 isolated from the surface of smear-ripened cheeses and insights into cheese ripening and flavor generation.</title>
        <authorList>
            <person name="Schroeder J."/>
            <person name="Maus I."/>
            <person name="Trost E."/>
            <person name="Tauch A."/>
        </authorList>
    </citation>
    <scope>NUCLEOTIDE SEQUENCE [LARGE SCALE GENOMIC DNA]</scope>
    <source>
        <strain evidence="2">DSM 44702 / JCM 12073 / NCIMB 30131</strain>
    </source>
</reference>
<dbReference type="STRING" id="858619.CVAR_0856"/>
<dbReference type="EMBL" id="CP002917">
    <property type="protein sequence ID" value="AEK36208.1"/>
    <property type="molecule type" value="Genomic_DNA"/>
</dbReference>
<dbReference type="AlphaFoldDB" id="G0HB83"/>